<dbReference type="PIRSF" id="PIRSF000090">
    <property type="entry name" value="Beta-ETF"/>
    <property type="match status" value="1"/>
</dbReference>
<evidence type="ECO:0000259" key="9">
    <source>
        <dbReference type="SMART" id="SM00893"/>
    </source>
</evidence>
<dbReference type="InterPro" id="IPR012255">
    <property type="entry name" value="ETF_b"/>
</dbReference>
<dbReference type="EMBL" id="LIZX01000004">
    <property type="protein sequence ID" value="KPJ70179.1"/>
    <property type="molecule type" value="Genomic_DNA"/>
</dbReference>
<feature type="domain" description="Electron transfer flavoprotein alpha/beta-subunit N-terminal" evidence="9">
    <location>
        <begin position="23"/>
        <end position="214"/>
    </location>
</feature>
<evidence type="ECO:0000256" key="6">
    <source>
        <dbReference type="ARBA" id="ARBA00025649"/>
    </source>
</evidence>
<dbReference type="PATRIC" id="fig|1703775.3.peg.24"/>
<dbReference type="FunFam" id="3.40.50.620:FF:000011">
    <property type="entry name" value="Electron transfer flavoprotein subunit beta"/>
    <property type="match status" value="1"/>
</dbReference>
<protein>
    <recommendedName>
        <fullName evidence="3">Electron transfer flavoprotein subunit beta</fullName>
    </recommendedName>
    <alternativeName>
        <fullName evidence="7">Electron transfer flavoprotein small subunit</fullName>
    </alternativeName>
</protein>
<dbReference type="Proteomes" id="UP000051861">
    <property type="component" value="Unassembled WGS sequence"/>
</dbReference>
<keyword evidence="5" id="KW-0249">Electron transport</keyword>
<dbReference type="InterPro" id="IPR033948">
    <property type="entry name" value="ETF_beta_N"/>
</dbReference>
<reference evidence="10 11" key="1">
    <citation type="journal article" date="2015" name="Microbiome">
        <title>Genomic resolution of linkages in carbon, nitrogen, and sulfur cycling among widespread estuary sediment bacteria.</title>
        <authorList>
            <person name="Baker B.J."/>
            <person name="Lazar C.S."/>
            <person name="Teske A.P."/>
            <person name="Dick G.J."/>
        </authorList>
    </citation>
    <scope>NUCLEOTIDE SEQUENCE [LARGE SCALE GENOMIC DNA]</scope>
    <source>
        <strain evidence="10">DG_54_3</strain>
    </source>
</reference>
<evidence type="ECO:0000256" key="7">
    <source>
        <dbReference type="ARBA" id="ARBA00042002"/>
    </source>
</evidence>
<gene>
    <name evidence="10" type="ORF">AMJ44_00210</name>
</gene>
<dbReference type="SMART" id="SM00893">
    <property type="entry name" value="ETF"/>
    <property type="match status" value="1"/>
</dbReference>
<dbReference type="InterPro" id="IPR014730">
    <property type="entry name" value="ETF_a/b_N"/>
</dbReference>
<evidence type="ECO:0000256" key="4">
    <source>
        <dbReference type="ARBA" id="ARBA00022448"/>
    </source>
</evidence>
<evidence type="ECO:0000256" key="2">
    <source>
        <dbReference type="ARBA" id="ARBA00011355"/>
    </source>
</evidence>
<dbReference type="InterPro" id="IPR014729">
    <property type="entry name" value="Rossmann-like_a/b/a_fold"/>
</dbReference>
<evidence type="ECO:0000313" key="11">
    <source>
        <dbReference type="Proteomes" id="UP000051861"/>
    </source>
</evidence>
<dbReference type="GO" id="GO:0005829">
    <property type="term" value="C:cytosol"/>
    <property type="evidence" value="ECO:0007669"/>
    <property type="project" value="TreeGrafter"/>
</dbReference>
<comment type="similarity">
    <text evidence="1">Belongs to the ETF beta-subunit/FixA family.</text>
</comment>
<comment type="caution">
    <text evidence="10">The sequence shown here is derived from an EMBL/GenBank/DDBJ whole genome shotgun (WGS) entry which is preliminary data.</text>
</comment>
<evidence type="ECO:0000256" key="1">
    <source>
        <dbReference type="ARBA" id="ARBA00007557"/>
    </source>
</evidence>
<comment type="function">
    <text evidence="6">The electron transfer flavoprotein serves as a specific electron acceptor for other dehydrogenases. It transfers the electrons to the main respiratory chain via ETF-ubiquinone oxidoreductase (ETF dehydrogenase).</text>
</comment>
<evidence type="ECO:0000256" key="5">
    <source>
        <dbReference type="ARBA" id="ARBA00022982"/>
    </source>
</evidence>
<evidence type="ECO:0000256" key="8">
    <source>
        <dbReference type="ARBA" id="ARBA00049933"/>
    </source>
</evidence>
<dbReference type="Pfam" id="PF01012">
    <property type="entry name" value="ETF"/>
    <property type="match status" value="1"/>
</dbReference>
<evidence type="ECO:0000256" key="3">
    <source>
        <dbReference type="ARBA" id="ARBA00016797"/>
    </source>
</evidence>
<proteinExistence type="inferred from homology"/>
<comment type="cofactor">
    <cofactor evidence="8">
        <name>AMP</name>
        <dbReference type="ChEBI" id="CHEBI:456215"/>
    </cofactor>
</comment>
<evidence type="ECO:0000313" key="10">
    <source>
        <dbReference type="EMBL" id="KPJ70179.1"/>
    </source>
</evidence>
<dbReference type="SUPFAM" id="SSF52402">
    <property type="entry name" value="Adenine nucleotide alpha hydrolases-like"/>
    <property type="match status" value="1"/>
</dbReference>
<name>A0A0S7Y6N0_UNCSA</name>
<keyword evidence="4" id="KW-0813">Transport</keyword>
<comment type="subunit">
    <text evidence="2">Heterodimer of an alpha and a beta subunit.</text>
</comment>
<dbReference type="PANTHER" id="PTHR21294">
    <property type="entry name" value="ELECTRON TRANSFER FLAVOPROTEIN BETA-SUBUNIT"/>
    <property type="match status" value="1"/>
</dbReference>
<dbReference type="PANTHER" id="PTHR21294:SF8">
    <property type="entry name" value="ELECTRON TRANSFER FLAVOPROTEIN SUBUNIT BETA"/>
    <property type="match status" value="1"/>
</dbReference>
<dbReference type="CDD" id="cd01714">
    <property type="entry name" value="ETF_beta"/>
    <property type="match status" value="1"/>
</dbReference>
<dbReference type="Gene3D" id="3.40.50.620">
    <property type="entry name" value="HUPs"/>
    <property type="match status" value="1"/>
</dbReference>
<dbReference type="GO" id="GO:0009055">
    <property type="term" value="F:electron transfer activity"/>
    <property type="evidence" value="ECO:0007669"/>
    <property type="project" value="InterPro"/>
</dbReference>
<sequence>MNIYVFVKRVPDTESKIRINHDNNTIQEEGLNFILSPYDEYGVEEALRLREAKGGKVTVVSVGSEEAIVILKKCLAMGADEAILIKDDEAETYDSLRVSKIIAQAVKEKFTDFNLLLFGKQSVGADNGQVPTMVAEFLSLPQVNVVTKLEIEGNTGTAHREIEGALEKFEFSLPAVISAQKGLNEPRYETLKGIMAAKKKEIPVLTLNDLDIGEDELKPQLEIVKMEGPAPREAGKIIEGEPAEAAQKLVELLRKEAKII</sequence>
<dbReference type="AlphaFoldDB" id="A0A0S7Y6N0"/>
<organism evidence="10 11">
    <name type="scientific">candidate division WOR-1 bacterium DG_54_3</name>
    <dbReference type="NCBI Taxonomy" id="1703775"/>
    <lineage>
        <taxon>Bacteria</taxon>
        <taxon>Bacillati</taxon>
        <taxon>Saganbacteria</taxon>
    </lineage>
</organism>
<dbReference type="GO" id="GO:0046395">
    <property type="term" value="P:carboxylic acid catabolic process"/>
    <property type="evidence" value="ECO:0007669"/>
    <property type="project" value="UniProtKB-ARBA"/>
</dbReference>
<accession>A0A0S7Y6N0</accession>